<dbReference type="Proteomes" id="UP000694388">
    <property type="component" value="Unplaced"/>
</dbReference>
<keyword evidence="1" id="KW-0732">Signal</keyword>
<dbReference type="GO" id="GO:0052816">
    <property type="term" value="F:long-chain fatty acyl-CoA hydrolase activity"/>
    <property type="evidence" value="ECO:0007669"/>
    <property type="project" value="TreeGrafter"/>
</dbReference>
<dbReference type="SUPFAM" id="SSF54637">
    <property type="entry name" value="Thioesterase/thiol ester dehydrase-isomerase"/>
    <property type="match status" value="1"/>
</dbReference>
<protein>
    <recommendedName>
        <fullName evidence="2">Thioesterase domain-containing protein</fullName>
    </recommendedName>
</protein>
<dbReference type="PANTHER" id="PTHR11049:SF24">
    <property type="entry name" value="CYTOSOLIC ACYL COENZYME A THIOESTER HYDROLASE"/>
    <property type="match status" value="1"/>
</dbReference>
<feature type="domain" description="Thioesterase" evidence="2">
    <location>
        <begin position="35"/>
        <end position="77"/>
    </location>
</feature>
<organism evidence="3 4">
    <name type="scientific">Eptatretus burgeri</name>
    <name type="common">Inshore hagfish</name>
    <dbReference type="NCBI Taxonomy" id="7764"/>
    <lineage>
        <taxon>Eukaryota</taxon>
        <taxon>Metazoa</taxon>
        <taxon>Chordata</taxon>
        <taxon>Craniata</taxon>
        <taxon>Vertebrata</taxon>
        <taxon>Cyclostomata</taxon>
        <taxon>Myxini</taxon>
        <taxon>Myxiniformes</taxon>
        <taxon>Myxinidae</taxon>
        <taxon>Eptatretinae</taxon>
        <taxon>Eptatretus</taxon>
    </lineage>
</organism>
<dbReference type="InterPro" id="IPR040170">
    <property type="entry name" value="Cytosol_ACT"/>
</dbReference>
<dbReference type="GO" id="GO:0009062">
    <property type="term" value="P:fatty acid catabolic process"/>
    <property type="evidence" value="ECO:0007669"/>
    <property type="project" value="TreeGrafter"/>
</dbReference>
<evidence type="ECO:0000313" key="4">
    <source>
        <dbReference type="Proteomes" id="UP000694388"/>
    </source>
</evidence>
<reference evidence="3" key="2">
    <citation type="submission" date="2025-09" db="UniProtKB">
        <authorList>
            <consortium name="Ensembl"/>
        </authorList>
    </citation>
    <scope>IDENTIFICATION</scope>
</reference>
<dbReference type="Pfam" id="PF03061">
    <property type="entry name" value="4HBT"/>
    <property type="match status" value="1"/>
</dbReference>
<dbReference type="PANTHER" id="PTHR11049">
    <property type="entry name" value="ACYL COENZYME A THIOESTER HYDROLASE"/>
    <property type="match status" value="1"/>
</dbReference>
<dbReference type="GO" id="GO:0005829">
    <property type="term" value="C:cytosol"/>
    <property type="evidence" value="ECO:0007669"/>
    <property type="project" value="TreeGrafter"/>
</dbReference>
<feature type="signal peptide" evidence="1">
    <location>
        <begin position="1"/>
        <end position="17"/>
    </location>
</feature>
<dbReference type="GO" id="GO:0006637">
    <property type="term" value="P:acyl-CoA metabolic process"/>
    <property type="evidence" value="ECO:0007669"/>
    <property type="project" value="TreeGrafter"/>
</dbReference>
<proteinExistence type="predicted"/>
<accession>A0A8C4QCY5</accession>
<dbReference type="InterPro" id="IPR006683">
    <property type="entry name" value="Thioestr_dom"/>
</dbReference>
<dbReference type="Ensembl" id="ENSEBUT00000014197.1">
    <property type="protein sequence ID" value="ENSEBUP00000013621.1"/>
    <property type="gene ID" value="ENSEBUG00000008595.1"/>
</dbReference>
<keyword evidence="4" id="KW-1185">Reference proteome</keyword>
<evidence type="ECO:0000256" key="1">
    <source>
        <dbReference type="SAM" id="SignalP"/>
    </source>
</evidence>
<dbReference type="Gene3D" id="3.10.129.10">
    <property type="entry name" value="Hotdog Thioesterase"/>
    <property type="match status" value="1"/>
</dbReference>
<feature type="chain" id="PRO_5034201301" description="Thioesterase domain-containing protein" evidence="1">
    <location>
        <begin position="18"/>
        <end position="126"/>
    </location>
</feature>
<evidence type="ECO:0000259" key="2">
    <source>
        <dbReference type="Pfam" id="PF03061"/>
    </source>
</evidence>
<reference evidence="3" key="1">
    <citation type="submission" date="2025-08" db="UniProtKB">
        <authorList>
            <consortium name="Ensembl"/>
        </authorList>
    </citation>
    <scope>IDENTIFICATION</scope>
</reference>
<evidence type="ECO:0000313" key="3">
    <source>
        <dbReference type="Ensembl" id="ENSEBUP00000013621.1"/>
    </source>
</evidence>
<sequence>MILCLIIVCIMLDSLTSLFYLPYSCYRFVHPPAWVTMKLMDEVAGIVAVRHCKSNVVTACVDAMNFHRKLKLGEPCTSLSNTLRGKTALAFPLRTLETEDEKKRFEEGKARYLQSKAKREAQQGSA</sequence>
<dbReference type="InterPro" id="IPR029069">
    <property type="entry name" value="HotDog_dom_sf"/>
</dbReference>
<name>A0A8C4QCY5_EPTBU</name>
<dbReference type="AlphaFoldDB" id="A0A8C4QCY5"/>